<evidence type="ECO:0000256" key="2">
    <source>
        <dbReference type="SAM" id="MobiDB-lite"/>
    </source>
</evidence>
<comment type="caution">
    <text evidence="3">The sequence shown here is derived from an EMBL/GenBank/DDBJ whole genome shotgun (WGS) entry which is preliminary data.</text>
</comment>
<evidence type="ECO:0000256" key="1">
    <source>
        <dbReference type="SAM" id="Coils"/>
    </source>
</evidence>
<keyword evidence="4" id="KW-1185">Reference proteome</keyword>
<accession>A0ABT9WM64</accession>
<organism evidence="3 4">
    <name type="scientific">Bacillus chungangensis</name>
    <dbReference type="NCBI Taxonomy" id="587633"/>
    <lineage>
        <taxon>Bacteria</taxon>
        <taxon>Bacillati</taxon>
        <taxon>Bacillota</taxon>
        <taxon>Bacilli</taxon>
        <taxon>Bacillales</taxon>
        <taxon>Bacillaceae</taxon>
        <taxon>Bacillus</taxon>
    </lineage>
</organism>
<feature type="coiled-coil region" evidence="1">
    <location>
        <begin position="54"/>
        <end position="91"/>
    </location>
</feature>
<proteinExistence type="predicted"/>
<protein>
    <submittedName>
        <fullName evidence="3">Vacuolar-type H+-ATPase subunit I/STV1</fullName>
    </submittedName>
</protein>
<reference evidence="3 4" key="1">
    <citation type="submission" date="2023-07" db="EMBL/GenBank/DDBJ databases">
        <title>Genomic Encyclopedia of Type Strains, Phase IV (KMG-IV): sequencing the most valuable type-strain genomes for metagenomic binning, comparative biology and taxonomic classification.</title>
        <authorList>
            <person name="Goeker M."/>
        </authorList>
    </citation>
    <scope>NUCLEOTIDE SEQUENCE [LARGE SCALE GENOMIC DNA]</scope>
    <source>
        <strain evidence="3 4">DSM 23837</strain>
    </source>
</reference>
<feature type="compositionally biased region" description="Basic and acidic residues" evidence="2">
    <location>
        <begin position="9"/>
        <end position="21"/>
    </location>
</feature>
<feature type="region of interest" description="Disordered" evidence="2">
    <location>
        <begin position="1"/>
        <end position="21"/>
    </location>
</feature>
<name>A0ABT9WM64_9BACI</name>
<dbReference type="Proteomes" id="UP001223586">
    <property type="component" value="Unassembled WGS sequence"/>
</dbReference>
<evidence type="ECO:0000313" key="4">
    <source>
        <dbReference type="Proteomes" id="UP001223586"/>
    </source>
</evidence>
<sequence length="210" mass="23617">MSEEQQQQQKEEVTTEEKTFTEEQVNEIITKSLARVEKKYADYDDLKAKLSGFEAAEQERKDAELTEIERLQKQLAEKSNVEQTLTKKIEELSSKAQRQQVINEFIKEAPNYNIPTERLGAALKLADITAATITEDNKIDGLDNILGGLVEQYPFLALTESATQPKEPIGVSTNGGKTKDTKTLEAQLAEARQNKDFAKVVELSNKLLEQ</sequence>
<gene>
    <name evidence="3" type="ORF">J2S08_000216</name>
</gene>
<keyword evidence="1" id="KW-0175">Coiled coil</keyword>
<evidence type="ECO:0000313" key="3">
    <source>
        <dbReference type="EMBL" id="MDQ0174385.1"/>
    </source>
</evidence>
<dbReference type="EMBL" id="JAUSTT010000001">
    <property type="protein sequence ID" value="MDQ0174385.1"/>
    <property type="molecule type" value="Genomic_DNA"/>
</dbReference>
<dbReference type="RefSeq" id="WP_307225809.1">
    <property type="nucleotide sequence ID" value="NZ_JAUSTT010000001.1"/>
</dbReference>